<comment type="caution">
    <text evidence="8">The sequence shown here is derived from an EMBL/GenBank/DDBJ whole genome shotgun (WGS) entry which is preliminary data.</text>
</comment>
<dbReference type="AlphaFoldDB" id="A0A1L7VDL7"/>
<proteinExistence type="predicted"/>
<feature type="domain" description="FAD-binding" evidence="7">
    <location>
        <begin position="336"/>
        <end position="370"/>
    </location>
</feature>
<evidence type="ECO:0000256" key="1">
    <source>
        <dbReference type="ARBA" id="ARBA00001974"/>
    </source>
</evidence>
<evidence type="ECO:0000256" key="3">
    <source>
        <dbReference type="ARBA" id="ARBA00022827"/>
    </source>
</evidence>
<dbReference type="GO" id="GO:0004497">
    <property type="term" value="F:monooxygenase activity"/>
    <property type="evidence" value="ECO:0007669"/>
    <property type="project" value="UniProtKB-KW"/>
</dbReference>
<name>A0A1L7VDL7_FUSPR</name>
<keyword evidence="2" id="KW-0285">Flavoprotein</keyword>
<reference evidence="9" key="1">
    <citation type="journal article" date="2016" name="Genome Biol. Evol.">
        <title>Comparative 'omics' of the Fusarium fujikuroi species complex highlights differences in genetic potential and metabolite synthesis.</title>
        <authorList>
            <person name="Niehaus E.-M."/>
            <person name="Muensterkoetter M."/>
            <person name="Proctor R.H."/>
            <person name="Brown D.W."/>
            <person name="Sharon A."/>
            <person name="Idan Y."/>
            <person name="Oren-Young L."/>
            <person name="Sieber C.M."/>
            <person name="Novak O."/>
            <person name="Pencik A."/>
            <person name="Tarkowska D."/>
            <person name="Hromadova K."/>
            <person name="Freeman S."/>
            <person name="Maymon M."/>
            <person name="Elazar M."/>
            <person name="Youssef S.A."/>
            <person name="El-Shabrawy E.S.M."/>
            <person name="Shalaby A.B.A."/>
            <person name="Houterman P."/>
            <person name="Brock N.L."/>
            <person name="Burkhardt I."/>
            <person name="Tsavkelova E.A."/>
            <person name="Dickschat J.S."/>
            <person name="Galuszka P."/>
            <person name="Gueldener U."/>
            <person name="Tudzynski B."/>
        </authorList>
    </citation>
    <scope>NUCLEOTIDE SEQUENCE [LARGE SCALE GENOMIC DNA]</scope>
    <source>
        <strain evidence="9">ET1</strain>
    </source>
</reference>
<keyword evidence="6" id="KW-0812">Transmembrane</keyword>
<feature type="transmembrane region" description="Helical" evidence="6">
    <location>
        <begin position="422"/>
        <end position="444"/>
    </location>
</feature>
<keyword evidence="9" id="KW-1185">Reference proteome</keyword>
<dbReference type="InterPro" id="IPR036188">
    <property type="entry name" value="FAD/NAD-bd_sf"/>
</dbReference>
<dbReference type="SUPFAM" id="SSF51905">
    <property type="entry name" value="FAD/NAD(P)-binding domain"/>
    <property type="match status" value="1"/>
</dbReference>
<keyword evidence="6" id="KW-1133">Transmembrane helix</keyword>
<gene>
    <name evidence="8" type="ORF">FPRO_06983</name>
</gene>
<evidence type="ECO:0000313" key="8">
    <source>
        <dbReference type="EMBL" id="CZR37826.1"/>
    </source>
</evidence>
<keyword evidence="4" id="KW-0560">Oxidoreductase</keyword>
<evidence type="ECO:0000256" key="5">
    <source>
        <dbReference type="ARBA" id="ARBA00023033"/>
    </source>
</evidence>
<protein>
    <submittedName>
        <fullName evidence="8">Related to flavoprotein monooxygenase</fullName>
    </submittedName>
</protein>
<evidence type="ECO:0000259" key="7">
    <source>
        <dbReference type="Pfam" id="PF01494"/>
    </source>
</evidence>
<dbReference type="PRINTS" id="PR00420">
    <property type="entry name" value="RNGMNOXGNASE"/>
</dbReference>
<comment type="cofactor">
    <cofactor evidence="1">
        <name>FAD</name>
        <dbReference type="ChEBI" id="CHEBI:57692"/>
    </cofactor>
</comment>
<dbReference type="Pfam" id="PF01494">
    <property type="entry name" value="FAD_binding_3"/>
    <property type="match status" value="1"/>
</dbReference>
<dbReference type="PANTHER" id="PTHR47178:SF6">
    <property type="entry name" value="FAD-BINDING DOMAIN-CONTAINING PROTEIN"/>
    <property type="match status" value="1"/>
</dbReference>
<evidence type="ECO:0000256" key="2">
    <source>
        <dbReference type="ARBA" id="ARBA00022630"/>
    </source>
</evidence>
<dbReference type="InterPro" id="IPR002938">
    <property type="entry name" value="FAD-bd"/>
</dbReference>
<organism evidence="8 9">
    <name type="scientific">Fusarium proliferatum (strain ET1)</name>
    <name type="common">Orchid endophyte fungus</name>
    <dbReference type="NCBI Taxonomy" id="1227346"/>
    <lineage>
        <taxon>Eukaryota</taxon>
        <taxon>Fungi</taxon>
        <taxon>Dikarya</taxon>
        <taxon>Ascomycota</taxon>
        <taxon>Pezizomycotina</taxon>
        <taxon>Sordariomycetes</taxon>
        <taxon>Hypocreomycetidae</taxon>
        <taxon>Hypocreales</taxon>
        <taxon>Nectriaceae</taxon>
        <taxon>Fusarium</taxon>
        <taxon>Fusarium fujikuroi species complex</taxon>
    </lineage>
</organism>
<dbReference type="Proteomes" id="UP000183971">
    <property type="component" value="Unassembled WGS sequence"/>
</dbReference>
<sequence>MATSKFQSREDNKGKIRVAIIGAGLSGLAVANGLLKDPDKRFDVQIFERDTIAFSSERGGYQLRISLSGLNALKTVSSPEVWPKVREVWSEDQPTAPTLVDPVTFKALLRLDQHKWYPLSRSLPRLGLRRALLEPMLAEGRVHFNYTFQRFELISGDRSGVRLHFDGHDPEDADILIAADGSNSLVNKQVGINNKIKLHSQFLVQSRGHISQSVRDELPESLVRDGPVLFFGGKHALGYMSIYKNTEELSEGQKASYQLFWSIIVSKAHGEELLAKAGSDPRKIVPHLVEYVRKQLGYGDPFVRIMESATEFIRTGPLTSSVKPEKDWRSGIDANSRVILLGDAMHPMPPSRGMGANQALTDAANLVDLFHQTTFEQGVPSDRELATLVSTFDEEMLTRAFNMVKSSEALTSLDTSKLSGKAIVAFVGMLMTAVGWVCSFLEIVGLKSKQRLDFVSQEK</sequence>
<keyword evidence="3" id="KW-0274">FAD</keyword>
<accession>A0A1L7VDL7</accession>
<dbReference type="GeneID" id="42051862"/>
<dbReference type="RefSeq" id="XP_031078419.1">
    <property type="nucleotide sequence ID" value="XM_031228044.1"/>
</dbReference>
<dbReference type="PANTHER" id="PTHR47178">
    <property type="entry name" value="MONOOXYGENASE, FAD-BINDING"/>
    <property type="match status" value="1"/>
</dbReference>
<keyword evidence="5 8" id="KW-0503">Monooxygenase</keyword>
<evidence type="ECO:0000313" key="9">
    <source>
        <dbReference type="Proteomes" id="UP000183971"/>
    </source>
</evidence>
<dbReference type="VEuPathDB" id="FungiDB:FPRO_06983"/>
<evidence type="ECO:0000256" key="6">
    <source>
        <dbReference type="SAM" id="Phobius"/>
    </source>
</evidence>
<dbReference type="Gene3D" id="3.50.50.60">
    <property type="entry name" value="FAD/NAD(P)-binding domain"/>
    <property type="match status" value="1"/>
</dbReference>
<evidence type="ECO:0000256" key="4">
    <source>
        <dbReference type="ARBA" id="ARBA00023002"/>
    </source>
</evidence>
<dbReference type="GO" id="GO:0071949">
    <property type="term" value="F:FAD binding"/>
    <property type="evidence" value="ECO:0007669"/>
    <property type="project" value="InterPro"/>
</dbReference>
<keyword evidence="6" id="KW-0472">Membrane</keyword>
<dbReference type="EMBL" id="FJOF01000003">
    <property type="protein sequence ID" value="CZR37826.1"/>
    <property type="molecule type" value="Genomic_DNA"/>
</dbReference>